<name>A0A0M1P5D2_9BACL</name>
<dbReference type="EMBL" id="LIUT01000001">
    <property type="protein sequence ID" value="KOR89612.1"/>
    <property type="molecule type" value="Genomic_DNA"/>
</dbReference>
<dbReference type="OrthoDB" id="183314at2"/>
<feature type="domain" description="Glycosyltransferase 2-like" evidence="1">
    <location>
        <begin position="4"/>
        <end position="140"/>
    </location>
</feature>
<evidence type="ECO:0000259" key="1">
    <source>
        <dbReference type="Pfam" id="PF00535"/>
    </source>
</evidence>
<dbReference type="Pfam" id="PF00535">
    <property type="entry name" value="Glycos_transf_2"/>
    <property type="match status" value="1"/>
</dbReference>
<dbReference type="GO" id="GO:0016740">
    <property type="term" value="F:transferase activity"/>
    <property type="evidence" value="ECO:0007669"/>
    <property type="project" value="UniProtKB-KW"/>
</dbReference>
<evidence type="ECO:0000313" key="3">
    <source>
        <dbReference type="Proteomes" id="UP000036932"/>
    </source>
</evidence>
<protein>
    <submittedName>
        <fullName evidence="2">Glycosyl transferase family 2</fullName>
    </submittedName>
</protein>
<evidence type="ECO:0000313" key="2">
    <source>
        <dbReference type="EMBL" id="KOR89612.1"/>
    </source>
</evidence>
<dbReference type="RefSeq" id="WP_053493052.1">
    <property type="nucleotide sequence ID" value="NZ_LIUT01000001.1"/>
</dbReference>
<dbReference type="Gene3D" id="3.90.550.10">
    <property type="entry name" value="Spore Coat Polysaccharide Biosynthesis Protein SpsA, Chain A"/>
    <property type="match status" value="1"/>
</dbReference>
<keyword evidence="2" id="KW-0808">Transferase</keyword>
<reference evidence="3" key="1">
    <citation type="submission" date="2015-08" db="EMBL/GenBank/DDBJ databases">
        <title>Genome sequencing project for genomic taxonomy and phylogenomics of Bacillus-like bacteria.</title>
        <authorList>
            <person name="Liu B."/>
            <person name="Wang J."/>
            <person name="Zhu Y."/>
            <person name="Liu G."/>
            <person name="Chen Q."/>
            <person name="Chen Z."/>
            <person name="Lan J."/>
            <person name="Che J."/>
            <person name="Ge C."/>
            <person name="Shi H."/>
            <person name="Pan Z."/>
            <person name="Liu X."/>
        </authorList>
    </citation>
    <scope>NUCLEOTIDE SEQUENCE [LARGE SCALE GENOMIC DNA]</scope>
    <source>
        <strain evidence="3">FJAT-22460</strain>
    </source>
</reference>
<dbReference type="InterPro" id="IPR029044">
    <property type="entry name" value="Nucleotide-diphossugar_trans"/>
</dbReference>
<dbReference type="AlphaFoldDB" id="A0A0M1P5D2"/>
<accession>A0A0M1P5D2</accession>
<dbReference type="Proteomes" id="UP000036932">
    <property type="component" value="Unassembled WGS sequence"/>
</dbReference>
<organism evidence="2 3">
    <name type="scientific">Paenibacillus solani</name>
    <dbReference type="NCBI Taxonomy" id="1705565"/>
    <lineage>
        <taxon>Bacteria</taxon>
        <taxon>Bacillati</taxon>
        <taxon>Bacillota</taxon>
        <taxon>Bacilli</taxon>
        <taxon>Bacillales</taxon>
        <taxon>Paenibacillaceae</taxon>
        <taxon>Paenibacillus</taxon>
    </lineage>
</organism>
<dbReference type="PANTHER" id="PTHR43630">
    <property type="entry name" value="POLY-BETA-1,6-N-ACETYL-D-GLUCOSAMINE SYNTHASE"/>
    <property type="match status" value="1"/>
</dbReference>
<dbReference type="PANTHER" id="PTHR43630:SF2">
    <property type="entry name" value="GLYCOSYLTRANSFERASE"/>
    <property type="match status" value="1"/>
</dbReference>
<sequence>MKLSVIVPVLNEITFIPLYIESASRYADEIIIADGGSTDGTIEQIERLQKRYPIRLFHVQQNGLPYTEDWNESEVRNFLIDQAQGDWIMNLDIDELMDDRFADVLPELMNRNDIDIYQFPFINFWGDPWTVRINSPGDERWSNDITRMWRAMKGIRYRDEKHHCTLEAAEGRSIWSIPRGRSDVNVYHYHYALGNKIKFNDNRRGDVNVHMNLGQPDWDYKPETYEIVTRPYEGHHPEVIMNYLSGQDAYESTE</sequence>
<comment type="caution">
    <text evidence="2">The sequence shown here is derived from an EMBL/GenBank/DDBJ whole genome shotgun (WGS) entry which is preliminary data.</text>
</comment>
<dbReference type="PATRIC" id="fig|1705565.3.peg.4205"/>
<keyword evidence="3" id="KW-1185">Reference proteome</keyword>
<proteinExistence type="predicted"/>
<dbReference type="SUPFAM" id="SSF53448">
    <property type="entry name" value="Nucleotide-diphospho-sugar transferases"/>
    <property type="match status" value="1"/>
</dbReference>
<gene>
    <name evidence="2" type="ORF">AM231_11040</name>
</gene>
<dbReference type="InterPro" id="IPR001173">
    <property type="entry name" value="Glyco_trans_2-like"/>
</dbReference>